<dbReference type="Proteomes" id="UP000632118">
    <property type="component" value="Unassembled WGS sequence"/>
</dbReference>
<keyword evidence="2" id="KW-0479">Metal-binding</keyword>
<dbReference type="AlphaFoldDB" id="A0A850WBX6"/>
<accession>A0A850WBX6</accession>
<evidence type="ECO:0000256" key="1">
    <source>
        <dbReference type="ARBA" id="ARBA00004123"/>
    </source>
</evidence>
<dbReference type="GO" id="GO:0000981">
    <property type="term" value="F:DNA-binding transcription factor activity, RNA polymerase II-specific"/>
    <property type="evidence" value="ECO:0007669"/>
    <property type="project" value="TreeGrafter"/>
</dbReference>
<dbReference type="FunFam" id="3.30.160.60:FF:000275">
    <property type="entry name" value="zinc finger protein 90 homolog"/>
    <property type="match status" value="1"/>
</dbReference>
<dbReference type="PROSITE" id="PS00028">
    <property type="entry name" value="ZINC_FINGER_C2H2_1"/>
    <property type="match status" value="2"/>
</dbReference>
<evidence type="ECO:0000256" key="5">
    <source>
        <dbReference type="ARBA" id="ARBA00022833"/>
    </source>
</evidence>
<evidence type="ECO:0000256" key="2">
    <source>
        <dbReference type="ARBA" id="ARBA00022723"/>
    </source>
</evidence>
<reference evidence="10" key="1">
    <citation type="submission" date="2019-09" db="EMBL/GenBank/DDBJ databases">
        <title>Bird 10,000 Genomes (B10K) Project - Family phase.</title>
        <authorList>
            <person name="Zhang G."/>
        </authorList>
    </citation>
    <scope>NUCLEOTIDE SEQUENCE</scope>
    <source>
        <strain evidence="10">B10K-DU-002-48</strain>
        <tissue evidence="10">Muscle</tissue>
    </source>
</reference>
<keyword evidence="4 8" id="KW-0863">Zinc-finger</keyword>
<gene>
    <name evidence="10" type="primary">Znf84</name>
    <name evidence="10" type="ORF">FREMAG_R14672</name>
</gene>
<evidence type="ECO:0000313" key="10">
    <source>
        <dbReference type="EMBL" id="NWH52160.1"/>
    </source>
</evidence>
<feature type="domain" description="C2H2-type" evidence="9">
    <location>
        <begin position="33"/>
        <end position="60"/>
    </location>
</feature>
<dbReference type="PROSITE" id="PS50157">
    <property type="entry name" value="ZINC_FINGER_C2H2_2"/>
    <property type="match status" value="2"/>
</dbReference>
<comment type="caution">
    <text evidence="10">The sequence shown here is derived from an EMBL/GenBank/DDBJ whole genome shotgun (WGS) entry which is preliminary data.</text>
</comment>
<keyword evidence="7" id="KW-0539">Nucleus</keyword>
<feature type="non-terminal residue" evidence="10">
    <location>
        <position position="1"/>
    </location>
</feature>
<name>A0A850WBX6_FREMA</name>
<dbReference type="FunFam" id="3.30.160.60:FF:000557">
    <property type="entry name" value="zinc finger and SCAN domain-containing protein 29"/>
    <property type="match status" value="1"/>
</dbReference>
<dbReference type="SUPFAM" id="SSF57667">
    <property type="entry name" value="beta-beta-alpha zinc fingers"/>
    <property type="match status" value="1"/>
</dbReference>
<organism evidence="10 11">
    <name type="scientific">Fregata magnificens</name>
    <name type="common">Magnificent frigatebird</name>
    <dbReference type="NCBI Taxonomy" id="37042"/>
    <lineage>
        <taxon>Eukaryota</taxon>
        <taxon>Metazoa</taxon>
        <taxon>Chordata</taxon>
        <taxon>Craniata</taxon>
        <taxon>Vertebrata</taxon>
        <taxon>Euteleostomi</taxon>
        <taxon>Archelosauria</taxon>
        <taxon>Archosauria</taxon>
        <taxon>Dinosauria</taxon>
        <taxon>Saurischia</taxon>
        <taxon>Theropoda</taxon>
        <taxon>Coelurosauria</taxon>
        <taxon>Aves</taxon>
        <taxon>Neognathae</taxon>
        <taxon>Neoaves</taxon>
        <taxon>Aequornithes</taxon>
        <taxon>Suliformes</taxon>
        <taxon>Fregatidae</taxon>
        <taxon>Fregata</taxon>
    </lineage>
</organism>
<dbReference type="Pfam" id="PF00096">
    <property type="entry name" value="zf-C2H2"/>
    <property type="match status" value="2"/>
</dbReference>
<dbReference type="EMBL" id="WAAD01031532">
    <property type="protein sequence ID" value="NWH52160.1"/>
    <property type="molecule type" value="Genomic_DNA"/>
</dbReference>
<dbReference type="Gene3D" id="3.30.160.60">
    <property type="entry name" value="Classic Zinc Finger"/>
    <property type="match status" value="2"/>
</dbReference>
<dbReference type="GO" id="GO:0000978">
    <property type="term" value="F:RNA polymerase II cis-regulatory region sequence-specific DNA binding"/>
    <property type="evidence" value="ECO:0007669"/>
    <property type="project" value="TreeGrafter"/>
</dbReference>
<dbReference type="InterPro" id="IPR013087">
    <property type="entry name" value="Znf_C2H2_type"/>
</dbReference>
<dbReference type="GO" id="GO:0005634">
    <property type="term" value="C:nucleus"/>
    <property type="evidence" value="ECO:0007669"/>
    <property type="project" value="UniProtKB-SubCell"/>
</dbReference>
<keyword evidence="6" id="KW-0238">DNA-binding</keyword>
<comment type="subcellular location">
    <subcellularLocation>
        <location evidence="1">Nucleus</location>
    </subcellularLocation>
</comment>
<evidence type="ECO:0000256" key="3">
    <source>
        <dbReference type="ARBA" id="ARBA00022737"/>
    </source>
</evidence>
<keyword evidence="5" id="KW-0862">Zinc</keyword>
<keyword evidence="3" id="KW-0677">Repeat</keyword>
<evidence type="ECO:0000256" key="6">
    <source>
        <dbReference type="ARBA" id="ARBA00023125"/>
    </source>
</evidence>
<evidence type="ECO:0000256" key="8">
    <source>
        <dbReference type="PROSITE-ProRule" id="PRU00042"/>
    </source>
</evidence>
<feature type="non-terminal residue" evidence="10">
    <location>
        <position position="73"/>
    </location>
</feature>
<proteinExistence type="predicted"/>
<dbReference type="OrthoDB" id="6910977at2759"/>
<dbReference type="SMART" id="SM00355">
    <property type="entry name" value="ZnF_C2H2"/>
    <property type="match status" value="2"/>
</dbReference>
<evidence type="ECO:0000256" key="4">
    <source>
        <dbReference type="ARBA" id="ARBA00022771"/>
    </source>
</evidence>
<dbReference type="PANTHER" id="PTHR23235:SF142">
    <property type="entry name" value="ZINC FINGER PROTEIN 384"/>
    <property type="match status" value="1"/>
</dbReference>
<protein>
    <submittedName>
        <fullName evidence="10">ZNF84 protein</fullName>
    </submittedName>
</protein>
<evidence type="ECO:0000256" key="7">
    <source>
        <dbReference type="ARBA" id="ARBA00023242"/>
    </source>
</evidence>
<keyword evidence="11" id="KW-1185">Reference proteome</keyword>
<sequence>GEHPFLCANCPKAFTDKSRLVVHHRTHTGEHPFPCAACGRTFTQKIALTTHQQVHMWEHQPPPAPVPLRPQGE</sequence>
<dbReference type="PANTHER" id="PTHR23235">
    <property type="entry name" value="KRUEPPEL-LIKE TRANSCRIPTION FACTOR"/>
    <property type="match status" value="1"/>
</dbReference>
<evidence type="ECO:0000259" key="9">
    <source>
        <dbReference type="PROSITE" id="PS50157"/>
    </source>
</evidence>
<dbReference type="InterPro" id="IPR036236">
    <property type="entry name" value="Znf_C2H2_sf"/>
</dbReference>
<feature type="domain" description="C2H2-type" evidence="9">
    <location>
        <begin position="5"/>
        <end position="32"/>
    </location>
</feature>
<dbReference type="GO" id="GO:0008270">
    <property type="term" value="F:zinc ion binding"/>
    <property type="evidence" value="ECO:0007669"/>
    <property type="project" value="UniProtKB-KW"/>
</dbReference>
<evidence type="ECO:0000313" key="11">
    <source>
        <dbReference type="Proteomes" id="UP000632118"/>
    </source>
</evidence>